<sequence length="129" mass="14306">MTNFIQHEIDRSVVAPTPRIGNGDLRRSSFARGRKSDELNKPTVEKWWNSRDDLYDVPIATRLVEIGLIIPNGDDGIDGMIITVANLMAVIGTKPHRNGYFREDGAAASGGCQGVLRERDQWLSGRASR</sequence>
<dbReference type="Proteomes" id="UP001633002">
    <property type="component" value="Unassembled WGS sequence"/>
</dbReference>
<gene>
    <name evidence="5" type="ORF">R1sor_013703</name>
</gene>
<comment type="subcellular location">
    <subcellularLocation>
        <location evidence="1">Secreted</location>
    </subcellularLocation>
</comment>
<dbReference type="InterPro" id="IPR006766">
    <property type="entry name" value="EXORDIUM-like"/>
</dbReference>
<keyword evidence="2" id="KW-0964">Secreted</keyword>
<dbReference type="EMBL" id="JBJQOH010000004">
    <property type="protein sequence ID" value="KAL3687394.1"/>
    <property type="molecule type" value="Genomic_DNA"/>
</dbReference>
<reference evidence="5 6" key="1">
    <citation type="submission" date="2024-09" db="EMBL/GenBank/DDBJ databases">
        <title>Chromosome-scale assembly of Riccia sorocarpa.</title>
        <authorList>
            <person name="Paukszto L."/>
        </authorList>
    </citation>
    <scope>NUCLEOTIDE SEQUENCE [LARGE SCALE GENOMIC DNA]</scope>
    <source>
        <strain evidence="5">LP-2024</strain>
        <tissue evidence="5">Aerial parts of the thallus</tissue>
    </source>
</reference>
<comment type="similarity">
    <text evidence="4">Belongs to the EXORDIUM family.</text>
</comment>
<evidence type="ECO:0000256" key="3">
    <source>
        <dbReference type="ARBA" id="ARBA00022729"/>
    </source>
</evidence>
<organism evidence="5 6">
    <name type="scientific">Riccia sorocarpa</name>
    <dbReference type="NCBI Taxonomy" id="122646"/>
    <lineage>
        <taxon>Eukaryota</taxon>
        <taxon>Viridiplantae</taxon>
        <taxon>Streptophyta</taxon>
        <taxon>Embryophyta</taxon>
        <taxon>Marchantiophyta</taxon>
        <taxon>Marchantiopsida</taxon>
        <taxon>Marchantiidae</taxon>
        <taxon>Marchantiales</taxon>
        <taxon>Ricciaceae</taxon>
        <taxon>Riccia</taxon>
    </lineage>
</organism>
<dbReference type="Pfam" id="PF04674">
    <property type="entry name" value="Phi_1"/>
    <property type="match status" value="1"/>
</dbReference>
<protein>
    <submittedName>
        <fullName evidence="5">Uncharacterized protein</fullName>
    </submittedName>
</protein>
<accession>A0ABD3HDJ3</accession>
<keyword evidence="3" id="KW-0732">Signal</keyword>
<evidence type="ECO:0000256" key="1">
    <source>
        <dbReference type="ARBA" id="ARBA00004613"/>
    </source>
</evidence>
<comment type="caution">
    <text evidence="5">The sequence shown here is derived from an EMBL/GenBank/DDBJ whole genome shotgun (WGS) entry which is preliminary data.</text>
</comment>
<dbReference type="AlphaFoldDB" id="A0ABD3HDJ3"/>
<evidence type="ECO:0000313" key="5">
    <source>
        <dbReference type="EMBL" id="KAL3687394.1"/>
    </source>
</evidence>
<name>A0ABD3HDJ3_9MARC</name>
<evidence type="ECO:0000256" key="4">
    <source>
        <dbReference type="ARBA" id="ARBA00023591"/>
    </source>
</evidence>
<proteinExistence type="inferred from homology"/>
<evidence type="ECO:0000313" key="6">
    <source>
        <dbReference type="Proteomes" id="UP001633002"/>
    </source>
</evidence>
<evidence type="ECO:0000256" key="2">
    <source>
        <dbReference type="ARBA" id="ARBA00022525"/>
    </source>
</evidence>
<keyword evidence="6" id="KW-1185">Reference proteome</keyword>
<dbReference type="GO" id="GO:0005576">
    <property type="term" value="C:extracellular region"/>
    <property type="evidence" value="ECO:0007669"/>
    <property type="project" value="UniProtKB-SubCell"/>
</dbReference>